<dbReference type="SUPFAM" id="SSF46894">
    <property type="entry name" value="C-terminal effector domain of the bipartite response regulators"/>
    <property type="match status" value="1"/>
</dbReference>
<dbReference type="SMART" id="SM00421">
    <property type="entry name" value="HTH_LUXR"/>
    <property type="match status" value="1"/>
</dbReference>
<sequence>MSNLITIAVLEDEKNFRDSVVELINSTDDMKCIATFDNVTSFYANFKDIHPDIFWVDLHLPDGSGIDVIKYIKKEREEALCLVCSFFDSDEKVFTALRGGADGYLLKGENIETILKSISELISGGAPMSPSIARKILATFKPVCISGEEFDLTLREKEILGFLSKGLLYKNIAINLYISPETVKKHIRNIYTKLQVTNKVEAINKYFEK</sequence>
<dbReference type="InterPro" id="IPR016032">
    <property type="entry name" value="Sig_transdc_resp-reg_C-effctor"/>
</dbReference>
<dbReference type="InterPro" id="IPR058245">
    <property type="entry name" value="NreC/VraR/RcsB-like_REC"/>
</dbReference>
<proteinExistence type="predicted"/>
<dbReference type="PROSITE" id="PS50043">
    <property type="entry name" value="HTH_LUXR_2"/>
    <property type="match status" value="1"/>
</dbReference>
<evidence type="ECO:0000256" key="2">
    <source>
        <dbReference type="ARBA" id="ARBA00023125"/>
    </source>
</evidence>
<dbReference type="AlphaFoldDB" id="A0A1I3LCW8"/>
<dbReference type="SUPFAM" id="SSF52172">
    <property type="entry name" value="CheY-like"/>
    <property type="match status" value="1"/>
</dbReference>
<keyword evidence="7" id="KW-1185">Reference proteome</keyword>
<dbReference type="Gene3D" id="3.40.50.2300">
    <property type="match status" value="1"/>
</dbReference>
<dbReference type="EMBL" id="FORU01000001">
    <property type="protein sequence ID" value="SFI82568.1"/>
    <property type="molecule type" value="Genomic_DNA"/>
</dbReference>
<dbReference type="Pfam" id="PF00072">
    <property type="entry name" value="Response_reg"/>
    <property type="match status" value="1"/>
</dbReference>
<keyword evidence="1 3" id="KW-0597">Phosphoprotein</keyword>
<feature type="domain" description="HTH luxR-type" evidence="4">
    <location>
        <begin position="145"/>
        <end position="209"/>
    </location>
</feature>
<dbReference type="OrthoDB" id="9797341at2"/>
<evidence type="ECO:0000256" key="3">
    <source>
        <dbReference type="PROSITE-ProRule" id="PRU00169"/>
    </source>
</evidence>
<evidence type="ECO:0000259" key="4">
    <source>
        <dbReference type="PROSITE" id="PS50043"/>
    </source>
</evidence>
<dbReference type="PROSITE" id="PS50110">
    <property type="entry name" value="RESPONSE_REGULATORY"/>
    <property type="match status" value="1"/>
</dbReference>
<dbReference type="CDD" id="cd17535">
    <property type="entry name" value="REC_NarL-like"/>
    <property type="match status" value="1"/>
</dbReference>
<gene>
    <name evidence="6" type="ORF">SAMN04487893_101268</name>
</gene>
<reference evidence="7" key="1">
    <citation type="submission" date="2016-10" db="EMBL/GenBank/DDBJ databases">
        <authorList>
            <person name="Varghese N."/>
            <person name="Submissions S."/>
        </authorList>
    </citation>
    <scope>NUCLEOTIDE SEQUENCE [LARGE SCALE GENOMIC DNA]</scope>
    <source>
        <strain evidence="7">DSM 26542</strain>
    </source>
</reference>
<evidence type="ECO:0000259" key="5">
    <source>
        <dbReference type="PROSITE" id="PS50110"/>
    </source>
</evidence>
<dbReference type="GO" id="GO:0000160">
    <property type="term" value="P:phosphorelay signal transduction system"/>
    <property type="evidence" value="ECO:0007669"/>
    <property type="project" value="InterPro"/>
</dbReference>
<dbReference type="InterPro" id="IPR000792">
    <property type="entry name" value="Tscrpt_reg_LuxR_C"/>
</dbReference>
<dbReference type="GO" id="GO:0006355">
    <property type="term" value="P:regulation of DNA-templated transcription"/>
    <property type="evidence" value="ECO:0007669"/>
    <property type="project" value="InterPro"/>
</dbReference>
<name>A0A1I3LCW8_9FLAO</name>
<dbReference type="PANTHER" id="PTHR43214:SF43">
    <property type="entry name" value="TWO-COMPONENT RESPONSE REGULATOR"/>
    <property type="match status" value="1"/>
</dbReference>
<dbReference type="PROSITE" id="PS00622">
    <property type="entry name" value="HTH_LUXR_1"/>
    <property type="match status" value="1"/>
</dbReference>
<evidence type="ECO:0000256" key="1">
    <source>
        <dbReference type="ARBA" id="ARBA00022553"/>
    </source>
</evidence>
<feature type="domain" description="Response regulatory" evidence="5">
    <location>
        <begin position="6"/>
        <end position="122"/>
    </location>
</feature>
<dbReference type="CDD" id="cd06170">
    <property type="entry name" value="LuxR_C_like"/>
    <property type="match status" value="1"/>
</dbReference>
<dbReference type="RefSeq" id="WP_090677643.1">
    <property type="nucleotide sequence ID" value="NZ_FORU01000001.1"/>
</dbReference>
<dbReference type="GO" id="GO:0003677">
    <property type="term" value="F:DNA binding"/>
    <property type="evidence" value="ECO:0007669"/>
    <property type="project" value="UniProtKB-KW"/>
</dbReference>
<organism evidence="6 7">
    <name type="scientific">Myroides guanonis</name>
    <dbReference type="NCBI Taxonomy" id="1150112"/>
    <lineage>
        <taxon>Bacteria</taxon>
        <taxon>Pseudomonadati</taxon>
        <taxon>Bacteroidota</taxon>
        <taxon>Flavobacteriia</taxon>
        <taxon>Flavobacteriales</taxon>
        <taxon>Flavobacteriaceae</taxon>
        <taxon>Myroides</taxon>
    </lineage>
</organism>
<evidence type="ECO:0000313" key="6">
    <source>
        <dbReference type="EMBL" id="SFI82568.1"/>
    </source>
</evidence>
<evidence type="ECO:0000313" key="7">
    <source>
        <dbReference type="Proteomes" id="UP000243887"/>
    </source>
</evidence>
<dbReference type="PRINTS" id="PR00038">
    <property type="entry name" value="HTHLUXR"/>
</dbReference>
<dbReference type="InterPro" id="IPR039420">
    <property type="entry name" value="WalR-like"/>
</dbReference>
<dbReference type="Proteomes" id="UP000243887">
    <property type="component" value="Unassembled WGS sequence"/>
</dbReference>
<dbReference type="InterPro" id="IPR001789">
    <property type="entry name" value="Sig_transdc_resp-reg_receiver"/>
</dbReference>
<feature type="modified residue" description="4-aspartylphosphate" evidence="3">
    <location>
        <position position="57"/>
    </location>
</feature>
<dbReference type="STRING" id="1150112.SAMN04487893_101268"/>
<dbReference type="PANTHER" id="PTHR43214">
    <property type="entry name" value="TWO-COMPONENT RESPONSE REGULATOR"/>
    <property type="match status" value="1"/>
</dbReference>
<accession>A0A1I3LCW8</accession>
<protein>
    <submittedName>
        <fullName evidence="6">Two component transcriptional regulator, LuxR family</fullName>
    </submittedName>
</protein>
<keyword evidence="2" id="KW-0238">DNA-binding</keyword>
<dbReference type="InterPro" id="IPR011006">
    <property type="entry name" value="CheY-like_superfamily"/>
</dbReference>
<dbReference type="SMART" id="SM00448">
    <property type="entry name" value="REC"/>
    <property type="match status" value="1"/>
</dbReference>
<dbReference type="Pfam" id="PF00196">
    <property type="entry name" value="GerE"/>
    <property type="match status" value="1"/>
</dbReference>